<comment type="subcellular location">
    <subcellularLocation>
        <location evidence="1">Nucleus</location>
    </subcellularLocation>
</comment>
<dbReference type="SMART" id="SM00456">
    <property type="entry name" value="WW"/>
    <property type="match status" value="1"/>
</dbReference>
<feature type="compositionally biased region" description="Polar residues" evidence="5">
    <location>
        <begin position="275"/>
        <end position="297"/>
    </location>
</feature>
<dbReference type="GO" id="GO:0005634">
    <property type="term" value="C:nucleus"/>
    <property type="evidence" value="ECO:0007669"/>
    <property type="project" value="UniProtKB-SubCell"/>
</dbReference>
<comment type="caution">
    <text evidence="7">The sequence shown here is derived from an EMBL/GenBank/DDBJ whole genome shotgun (WGS) entry which is preliminary data.</text>
</comment>
<feature type="compositionally biased region" description="Polar residues" evidence="5">
    <location>
        <begin position="478"/>
        <end position="493"/>
    </location>
</feature>
<dbReference type="AlphaFoldDB" id="A0AAN8GA47"/>
<dbReference type="GO" id="GO:0003682">
    <property type="term" value="F:chromatin binding"/>
    <property type="evidence" value="ECO:0007669"/>
    <property type="project" value="TreeGrafter"/>
</dbReference>
<reference evidence="7 8" key="1">
    <citation type="submission" date="2024-01" db="EMBL/GenBank/DDBJ databases">
        <title>The genome of the rayed Mediterranean limpet Patella caerulea (Linnaeus, 1758).</title>
        <authorList>
            <person name="Anh-Thu Weber A."/>
            <person name="Halstead-Nussloch G."/>
        </authorList>
    </citation>
    <scope>NUCLEOTIDE SEQUENCE [LARGE SCALE GENOMIC DNA]</scope>
    <source>
        <strain evidence="7">AATW-2023a</strain>
        <tissue evidence="7">Whole specimen</tissue>
    </source>
</reference>
<dbReference type="GO" id="GO:0010506">
    <property type="term" value="P:regulation of autophagy"/>
    <property type="evidence" value="ECO:0007669"/>
    <property type="project" value="TreeGrafter"/>
</dbReference>
<evidence type="ECO:0000256" key="1">
    <source>
        <dbReference type="ARBA" id="ARBA00004123"/>
    </source>
</evidence>
<sequence>MHARKQSRLNDGYADRKDVPHLHQNMQYQSKSYGRSYDRYDQDSSSDRLRNDSPDSRHSPRYYNKSSYNDRHKEKRSKGPYEKKGNSLMSVAASIRSGNGSYHHNRPPPSKSMSSSYSREPGQSSRDPINVSSREPVSQSSREPISQTSREPIRSESKEPKEKDHRSEVQKTAVRVFGDWSEHISSSGKGYYYNCKTEVSQWEKPKEWIDSPKTPDSSRSKDGRSASKQYYSSRSSDDRCKHSGSVDRYDKTRTSGNSDSYKSDNYVERHKDDSSGSNIVSSHGTNVYQRNNSSSETYYKERDSYLDVRKNSTYPYSMVDPSRIRQRHDSSDSRSTPLSQGHKNNHHSSHEDMMEISPGSTPTASRHTSTSTSNYPPHSTTGGSHSSRLTPILVSNTSPVNVNNLIPHAHTTSNNIDPEDIKQKALQTLQKLQAALNMQIERAQNLTQNSHEPPTEEPLRSPAIPLNIEVPTYHTQLPKLTSNTPTVIPQINHTELDNGGGGRDSPLSEMSSRDSCHSPALSTTSSQNAPISTSALSGAGFSKKDQSAELESTFSNYYNEKLIGHVMGWQADLAEREAKRYWEEALTVGSLHCSQVSVELTKARSLVRVAEIESTLHEQRILFLDKQIAEIENLKPPSSILSS</sequence>
<dbReference type="CDD" id="cd00201">
    <property type="entry name" value="WW"/>
    <property type="match status" value="1"/>
</dbReference>
<feature type="region of interest" description="Disordered" evidence="5">
    <location>
        <begin position="1"/>
        <end position="190"/>
    </location>
</feature>
<evidence type="ECO:0000256" key="4">
    <source>
        <dbReference type="SAM" id="Coils"/>
    </source>
</evidence>
<gene>
    <name evidence="7" type="ORF">SNE40_023423</name>
</gene>
<dbReference type="Pfam" id="PF00397">
    <property type="entry name" value="WW"/>
    <property type="match status" value="1"/>
</dbReference>
<dbReference type="InterPro" id="IPR036020">
    <property type="entry name" value="WW_dom_sf"/>
</dbReference>
<dbReference type="GO" id="GO:0006325">
    <property type="term" value="P:chromatin organization"/>
    <property type="evidence" value="ECO:0007669"/>
    <property type="project" value="UniProtKB-KW"/>
</dbReference>
<feature type="region of interest" description="Disordered" evidence="5">
    <location>
        <begin position="204"/>
        <end position="299"/>
    </location>
</feature>
<keyword evidence="4" id="KW-0175">Coiled coil</keyword>
<feature type="compositionally biased region" description="Basic and acidic residues" evidence="5">
    <location>
        <begin position="216"/>
        <end position="225"/>
    </location>
</feature>
<evidence type="ECO:0000313" key="8">
    <source>
        <dbReference type="Proteomes" id="UP001347796"/>
    </source>
</evidence>
<dbReference type="PROSITE" id="PS50020">
    <property type="entry name" value="WW_DOMAIN_2"/>
    <property type="match status" value="1"/>
</dbReference>
<accession>A0AAN8GA47</accession>
<dbReference type="InterPro" id="IPR001202">
    <property type="entry name" value="WW_dom"/>
</dbReference>
<protein>
    <recommendedName>
        <fullName evidence="6">WW domain-containing protein</fullName>
    </recommendedName>
</protein>
<evidence type="ECO:0000313" key="7">
    <source>
        <dbReference type="EMBL" id="KAK6166806.1"/>
    </source>
</evidence>
<keyword evidence="8" id="KW-1185">Reference proteome</keyword>
<feature type="compositionally biased region" description="Polar residues" evidence="5">
    <location>
        <begin position="122"/>
        <end position="150"/>
    </location>
</feature>
<proteinExistence type="predicted"/>
<feature type="compositionally biased region" description="Basic and acidic residues" evidence="5">
    <location>
        <begin position="36"/>
        <end position="58"/>
    </location>
</feature>
<feature type="domain" description="WW" evidence="6">
    <location>
        <begin position="180"/>
        <end position="207"/>
    </location>
</feature>
<feature type="compositionally biased region" description="Basic and acidic residues" evidence="5">
    <location>
        <begin position="68"/>
        <end position="85"/>
    </location>
</feature>
<feature type="compositionally biased region" description="Polar residues" evidence="5">
    <location>
        <begin position="358"/>
        <end position="391"/>
    </location>
</feature>
<dbReference type="EMBL" id="JAZGQO010000021">
    <property type="protein sequence ID" value="KAK6166806.1"/>
    <property type="molecule type" value="Genomic_DNA"/>
</dbReference>
<feature type="region of interest" description="Disordered" evidence="5">
    <location>
        <begin position="312"/>
        <end position="391"/>
    </location>
</feature>
<dbReference type="GO" id="GO:0000993">
    <property type="term" value="F:RNA polymerase II complex binding"/>
    <property type="evidence" value="ECO:0007669"/>
    <property type="project" value="TreeGrafter"/>
</dbReference>
<feature type="compositionally biased region" description="Polar residues" evidence="5">
    <location>
        <begin position="520"/>
        <end position="531"/>
    </location>
</feature>
<feature type="compositionally biased region" description="Low complexity" evidence="5">
    <location>
        <begin position="111"/>
        <end position="121"/>
    </location>
</feature>
<feature type="compositionally biased region" description="Basic and acidic residues" evidence="5">
    <location>
        <begin position="261"/>
        <end position="274"/>
    </location>
</feature>
<evidence type="ECO:0000256" key="3">
    <source>
        <dbReference type="ARBA" id="ARBA00023242"/>
    </source>
</evidence>
<dbReference type="Gene3D" id="2.20.70.10">
    <property type="match status" value="1"/>
</dbReference>
<keyword evidence="3" id="KW-0539">Nucleus</keyword>
<dbReference type="InterPro" id="IPR038867">
    <property type="entry name" value="WAC"/>
</dbReference>
<feature type="compositionally biased region" description="Basic and acidic residues" evidence="5">
    <location>
        <begin position="151"/>
        <end position="169"/>
    </location>
</feature>
<dbReference type="GO" id="GO:1904263">
    <property type="term" value="P:positive regulation of TORC1 signaling"/>
    <property type="evidence" value="ECO:0007669"/>
    <property type="project" value="TreeGrafter"/>
</dbReference>
<evidence type="ECO:0000256" key="5">
    <source>
        <dbReference type="SAM" id="MobiDB-lite"/>
    </source>
</evidence>
<dbReference type="PROSITE" id="PS01159">
    <property type="entry name" value="WW_DOMAIN_1"/>
    <property type="match status" value="1"/>
</dbReference>
<dbReference type="PANTHER" id="PTHR15911:SF6">
    <property type="entry name" value="WW DOMAIN-CONTAINING ADAPTER PROTEIN WITH COILED-COIL"/>
    <property type="match status" value="1"/>
</dbReference>
<evidence type="ECO:0000256" key="2">
    <source>
        <dbReference type="ARBA" id="ARBA00022853"/>
    </source>
</evidence>
<feature type="compositionally biased region" description="Polar residues" evidence="5">
    <location>
        <begin position="333"/>
        <end position="342"/>
    </location>
</feature>
<feature type="compositionally biased region" description="Basic and acidic residues" evidence="5">
    <location>
        <begin position="235"/>
        <end position="253"/>
    </location>
</feature>
<dbReference type="SUPFAM" id="SSF51045">
    <property type="entry name" value="WW domain"/>
    <property type="match status" value="1"/>
</dbReference>
<dbReference type="Proteomes" id="UP001347796">
    <property type="component" value="Unassembled WGS sequence"/>
</dbReference>
<evidence type="ECO:0000259" key="6">
    <source>
        <dbReference type="PROSITE" id="PS50020"/>
    </source>
</evidence>
<organism evidence="7 8">
    <name type="scientific">Patella caerulea</name>
    <name type="common">Rayed Mediterranean limpet</name>
    <dbReference type="NCBI Taxonomy" id="87958"/>
    <lineage>
        <taxon>Eukaryota</taxon>
        <taxon>Metazoa</taxon>
        <taxon>Spiralia</taxon>
        <taxon>Lophotrochozoa</taxon>
        <taxon>Mollusca</taxon>
        <taxon>Gastropoda</taxon>
        <taxon>Patellogastropoda</taxon>
        <taxon>Patelloidea</taxon>
        <taxon>Patellidae</taxon>
        <taxon>Patella</taxon>
    </lineage>
</organism>
<keyword evidence="2" id="KW-0156">Chromatin regulator</keyword>
<name>A0AAN8GA47_PATCE</name>
<feature type="region of interest" description="Disordered" evidence="5">
    <location>
        <begin position="478"/>
        <end position="531"/>
    </location>
</feature>
<feature type="coiled-coil region" evidence="4">
    <location>
        <begin position="422"/>
        <end position="449"/>
    </location>
</feature>
<dbReference type="PANTHER" id="PTHR15911">
    <property type="entry name" value="WW DOMAIN-CONTAINING ADAPTER PROTEIN WITH COILED-COIL"/>
    <property type="match status" value="1"/>
</dbReference>